<protein>
    <recommendedName>
        <fullName evidence="3">Transposase IS116/IS110/IS902 C-terminal domain-containing protein</fullName>
    </recommendedName>
</protein>
<keyword evidence="5" id="KW-1185">Reference proteome</keyword>
<dbReference type="Pfam" id="PF02371">
    <property type="entry name" value="Transposase_20"/>
    <property type="match status" value="1"/>
</dbReference>
<dbReference type="GO" id="GO:0003677">
    <property type="term" value="F:DNA binding"/>
    <property type="evidence" value="ECO:0007669"/>
    <property type="project" value="InterPro"/>
</dbReference>
<dbReference type="PANTHER" id="PTHR33055">
    <property type="entry name" value="TRANSPOSASE FOR INSERTION SEQUENCE ELEMENT IS1111A"/>
    <property type="match status" value="1"/>
</dbReference>
<comment type="caution">
    <text evidence="4">The sequence shown here is derived from an EMBL/GenBank/DDBJ whole genome shotgun (WGS) entry which is preliminary data.</text>
</comment>
<evidence type="ECO:0000256" key="2">
    <source>
        <dbReference type="SAM" id="Phobius"/>
    </source>
</evidence>
<proteinExistence type="predicted"/>
<keyword evidence="2" id="KW-1133">Transmembrane helix</keyword>
<evidence type="ECO:0000259" key="3">
    <source>
        <dbReference type="Pfam" id="PF02371"/>
    </source>
</evidence>
<dbReference type="InterPro" id="IPR047650">
    <property type="entry name" value="Transpos_IS110"/>
</dbReference>
<gene>
    <name evidence="4" type="ORF">KSF_000270</name>
</gene>
<evidence type="ECO:0000313" key="5">
    <source>
        <dbReference type="Proteomes" id="UP000597444"/>
    </source>
</evidence>
<evidence type="ECO:0000256" key="1">
    <source>
        <dbReference type="SAM" id="MobiDB-lite"/>
    </source>
</evidence>
<dbReference type="EMBL" id="BNJK01000001">
    <property type="protein sequence ID" value="GHO89979.1"/>
    <property type="molecule type" value="Genomic_DNA"/>
</dbReference>
<accession>A0A8J3MWL6</accession>
<name>A0A8J3MWL6_9CHLR</name>
<dbReference type="Proteomes" id="UP000597444">
    <property type="component" value="Unassembled WGS sequence"/>
</dbReference>
<keyword evidence="2" id="KW-0812">Transmembrane</keyword>
<dbReference type="PANTHER" id="PTHR33055:SF15">
    <property type="entry name" value="TRANSPOSASE-RELATED"/>
    <property type="match status" value="1"/>
</dbReference>
<dbReference type="RefSeq" id="WP_220200993.1">
    <property type="nucleotide sequence ID" value="NZ_BNJK01000001.1"/>
</dbReference>
<feature type="domain" description="Transposase IS116/IS110/IS902 C-terminal" evidence="3">
    <location>
        <begin position="3"/>
        <end position="56"/>
    </location>
</feature>
<feature type="region of interest" description="Disordered" evidence="1">
    <location>
        <begin position="1"/>
        <end position="31"/>
    </location>
</feature>
<organism evidence="4 5">
    <name type="scientific">Reticulibacter mediterranei</name>
    <dbReference type="NCBI Taxonomy" id="2778369"/>
    <lineage>
        <taxon>Bacteria</taxon>
        <taxon>Bacillati</taxon>
        <taxon>Chloroflexota</taxon>
        <taxon>Ktedonobacteria</taxon>
        <taxon>Ktedonobacterales</taxon>
        <taxon>Reticulibacteraceae</taxon>
        <taxon>Reticulibacter</taxon>
    </lineage>
</organism>
<sequence>MQNHLVGWLPDCPGQKESAGKRPSGRTRHANPYVKTALVQAAHTTARTQTYLGEQYRRLSKRRGAKRAAVAVGHSILVIFYHMMTTDQPSHERGTSSSG</sequence>
<evidence type="ECO:0000313" key="4">
    <source>
        <dbReference type="EMBL" id="GHO89979.1"/>
    </source>
</evidence>
<dbReference type="GO" id="GO:0004803">
    <property type="term" value="F:transposase activity"/>
    <property type="evidence" value="ECO:0007669"/>
    <property type="project" value="InterPro"/>
</dbReference>
<dbReference type="AlphaFoldDB" id="A0A8J3MWL6"/>
<keyword evidence="2" id="KW-0472">Membrane</keyword>
<feature type="transmembrane region" description="Helical" evidence="2">
    <location>
        <begin position="67"/>
        <end position="84"/>
    </location>
</feature>
<reference evidence="4" key="1">
    <citation type="submission" date="2020-10" db="EMBL/GenBank/DDBJ databases">
        <title>Taxonomic study of unclassified bacteria belonging to the class Ktedonobacteria.</title>
        <authorList>
            <person name="Yabe S."/>
            <person name="Wang C.M."/>
            <person name="Zheng Y."/>
            <person name="Sakai Y."/>
            <person name="Cavaletti L."/>
            <person name="Monciardini P."/>
            <person name="Donadio S."/>
        </authorList>
    </citation>
    <scope>NUCLEOTIDE SEQUENCE</scope>
    <source>
        <strain evidence="4">ID150040</strain>
    </source>
</reference>
<dbReference type="InterPro" id="IPR003346">
    <property type="entry name" value="Transposase_20"/>
</dbReference>
<dbReference type="GO" id="GO:0006313">
    <property type="term" value="P:DNA transposition"/>
    <property type="evidence" value="ECO:0007669"/>
    <property type="project" value="InterPro"/>
</dbReference>